<dbReference type="Pfam" id="PF01547">
    <property type="entry name" value="SBP_bac_1"/>
    <property type="match status" value="1"/>
</dbReference>
<sequence>MKNHGVKWVSMMLMAGLVLGGCGAKNNAAEEVKGSEAEKKIEFFQWKVEAVNFFDEKIKEFEAANPGVQIEQVNVPDGPAVLKTRVARGDIPDIFISYPIEQDYVLRAQNDYLLDLTNEDFVKNIIPEVQDRYLIDGKMYGVALSQNAMGVIYNKKMFAENKIEIPQTWDEFVATMEKFKQLGITPILMPNATADVSAFNMNLLANSFDKAYWEKANKGEAKIEGDPLWEEIAKKMLVAYDYAQKDSIATKADQINQRFVNGEGAMYVMGTFILPQLEKLSPEFEYGMFPFPATNDKDKNLVLGGVDTGFTISSQAKYPEEAKKFLAFLTSKESAQQFSDYEGSISAVKDVQMNKEQVKQIAELVKEGRSSNWPNHYWHGGTGAENDFRKYSQQFLMSRDSKAYLKNLNDMFMMYKE</sequence>
<accession>A0ABX2DJ56</accession>
<evidence type="ECO:0000313" key="6">
    <source>
        <dbReference type="Proteomes" id="UP000711047"/>
    </source>
</evidence>
<dbReference type="InterPro" id="IPR050490">
    <property type="entry name" value="Bact_solute-bd_prot1"/>
</dbReference>
<dbReference type="SUPFAM" id="SSF53850">
    <property type="entry name" value="Periplasmic binding protein-like II"/>
    <property type="match status" value="1"/>
</dbReference>
<evidence type="ECO:0000256" key="3">
    <source>
        <dbReference type="ARBA" id="ARBA00022729"/>
    </source>
</evidence>
<dbReference type="InterPro" id="IPR006061">
    <property type="entry name" value="SBP_1_CS"/>
</dbReference>
<dbReference type="Proteomes" id="UP000711047">
    <property type="component" value="Unassembled WGS sequence"/>
</dbReference>
<proteinExistence type="inferred from homology"/>
<evidence type="ECO:0000256" key="4">
    <source>
        <dbReference type="SAM" id="SignalP"/>
    </source>
</evidence>
<gene>
    <name evidence="5" type="ORF">HQN87_04845</name>
</gene>
<evidence type="ECO:0000256" key="2">
    <source>
        <dbReference type="ARBA" id="ARBA00022448"/>
    </source>
</evidence>
<dbReference type="InterPro" id="IPR006059">
    <property type="entry name" value="SBP"/>
</dbReference>
<evidence type="ECO:0000256" key="1">
    <source>
        <dbReference type="ARBA" id="ARBA00008520"/>
    </source>
</evidence>
<reference evidence="5 6" key="1">
    <citation type="submission" date="2020-05" db="EMBL/GenBank/DDBJ databases">
        <title>Paenibacillus glebae, sp. nov., Paenibacillus humi sp. nov., Paenibacillus pedi sp. nov., Paenibacillus terrestris sp. nov. and Paenibacillus terricola sp. nov., isolated from a forest top soil sample.</title>
        <authorList>
            <person name="Qi S."/>
            <person name="Carlier A."/>
            <person name="Cnockaert M."/>
            <person name="Vandamme P."/>
        </authorList>
    </citation>
    <scope>NUCLEOTIDE SEQUENCE [LARGE SCALE GENOMIC DNA]</scope>
    <source>
        <strain evidence="5 6">LMG 29502</strain>
    </source>
</reference>
<dbReference type="Gene3D" id="3.40.190.10">
    <property type="entry name" value="Periplasmic binding protein-like II"/>
    <property type="match status" value="2"/>
</dbReference>
<dbReference type="PROSITE" id="PS01037">
    <property type="entry name" value="SBP_BACTERIAL_1"/>
    <property type="match status" value="1"/>
</dbReference>
<evidence type="ECO:0000313" key="5">
    <source>
        <dbReference type="EMBL" id="NQX44651.1"/>
    </source>
</evidence>
<dbReference type="RefSeq" id="WP_173128583.1">
    <property type="nucleotide sequence ID" value="NZ_JABMKX010000002.1"/>
</dbReference>
<name>A0ABX2DJ56_9BACL</name>
<comment type="similarity">
    <text evidence="1">Belongs to the bacterial solute-binding protein 1 family.</text>
</comment>
<dbReference type="PANTHER" id="PTHR43649">
    <property type="entry name" value="ARABINOSE-BINDING PROTEIN-RELATED"/>
    <property type="match status" value="1"/>
</dbReference>
<keyword evidence="2" id="KW-0813">Transport</keyword>
<comment type="caution">
    <text evidence="5">The sequence shown here is derived from an EMBL/GenBank/DDBJ whole genome shotgun (WGS) entry which is preliminary data.</text>
</comment>
<protein>
    <submittedName>
        <fullName evidence="5">Extracellular solute-binding protein</fullName>
    </submittedName>
</protein>
<organism evidence="5 6">
    <name type="scientific">Paenibacillus tritici</name>
    <dbReference type="NCBI Taxonomy" id="1873425"/>
    <lineage>
        <taxon>Bacteria</taxon>
        <taxon>Bacillati</taxon>
        <taxon>Bacillota</taxon>
        <taxon>Bacilli</taxon>
        <taxon>Bacillales</taxon>
        <taxon>Paenibacillaceae</taxon>
        <taxon>Paenibacillus</taxon>
    </lineage>
</organism>
<feature type="signal peptide" evidence="4">
    <location>
        <begin position="1"/>
        <end position="24"/>
    </location>
</feature>
<keyword evidence="3 4" id="KW-0732">Signal</keyword>
<feature type="chain" id="PRO_5045539659" evidence="4">
    <location>
        <begin position="25"/>
        <end position="417"/>
    </location>
</feature>
<keyword evidence="6" id="KW-1185">Reference proteome</keyword>
<dbReference type="PROSITE" id="PS51257">
    <property type="entry name" value="PROKAR_LIPOPROTEIN"/>
    <property type="match status" value="1"/>
</dbReference>
<dbReference type="EMBL" id="JABMKX010000002">
    <property type="protein sequence ID" value="NQX44651.1"/>
    <property type="molecule type" value="Genomic_DNA"/>
</dbReference>